<gene>
    <name evidence="1" type="ORF">D6D10_08382</name>
</gene>
<evidence type="ECO:0000313" key="2">
    <source>
        <dbReference type="Proteomes" id="UP000308953"/>
    </source>
</evidence>
<dbReference type="Proteomes" id="UP000308953">
    <property type="component" value="Unassembled WGS sequence"/>
</dbReference>
<dbReference type="EMBL" id="QZAV01000282">
    <property type="protein sequence ID" value="THX31450.1"/>
    <property type="molecule type" value="Genomic_DNA"/>
</dbReference>
<name>A0A4S9ECD7_AURPU</name>
<protein>
    <submittedName>
        <fullName evidence="1">Uncharacterized protein</fullName>
    </submittedName>
</protein>
<accession>A0A4S9ECD7</accession>
<sequence length="290" mass="33472">MESAFVLTENLDRLPLEVRRMIWGHLADMIEDHHGYRSINRGALPLSLGKFVVYTSELLLRHDVVFTLGSNPSDLWRYKRILACVDKWRSILAICGFHHSGYIGVSRPYPYYCETRRLIKFQLHSTFLALHKLAASPGPGQVSLNLTFAHLFDDFFGGIEVSYVLGNSELSRINVGVAVRQEVRISIHICVCNIVVKGMTSLLDRIEDLPPELRRMIWKVSIDNIERQELEARNSLSTYIHSWIFKLKDRWILQEQPSSILHHLKQCVASRHPWIESSYGTEYLEELIAT</sequence>
<organism evidence="1 2">
    <name type="scientific">Aureobasidium pullulans</name>
    <name type="common">Black yeast</name>
    <name type="synonym">Pullularia pullulans</name>
    <dbReference type="NCBI Taxonomy" id="5580"/>
    <lineage>
        <taxon>Eukaryota</taxon>
        <taxon>Fungi</taxon>
        <taxon>Dikarya</taxon>
        <taxon>Ascomycota</taxon>
        <taxon>Pezizomycotina</taxon>
        <taxon>Dothideomycetes</taxon>
        <taxon>Dothideomycetidae</taxon>
        <taxon>Dothideales</taxon>
        <taxon>Saccotheciaceae</taxon>
        <taxon>Aureobasidium</taxon>
    </lineage>
</organism>
<proteinExistence type="predicted"/>
<reference evidence="1 2" key="1">
    <citation type="submission" date="2018-10" db="EMBL/GenBank/DDBJ databases">
        <title>Fifty Aureobasidium pullulans genomes reveal a recombining polyextremotolerant generalist.</title>
        <authorList>
            <person name="Gostincar C."/>
            <person name="Turk M."/>
            <person name="Zajc J."/>
            <person name="Gunde-Cimerman N."/>
        </authorList>
    </citation>
    <scope>NUCLEOTIDE SEQUENCE [LARGE SCALE GENOMIC DNA]</scope>
    <source>
        <strain evidence="1 2">EXF-9785</strain>
    </source>
</reference>
<comment type="caution">
    <text evidence="1">The sequence shown here is derived from an EMBL/GenBank/DDBJ whole genome shotgun (WGS) entry which is preliminary data.</text>
</comment>
<evidence type="ECO:0000313" key="1">
    <source>
        <dbReference type="EMBL" id="THX31450.1"/>
    </source>
</evidence>
<dbReference type="AlphaFoldDB" id="A0A4S9ECD7"/>